<evidence type="ECO:0000256" key="1">
    <source>
        <dbReference type="SAM" id="Phobius"/>
    </source>
</evidence>
<dbReference type="EMBL" id="BAAAMY010000005">
    <property type="protein sequence ID" value="GAA1920725.1"/>
    <property type="molecule type" value="Genomic_DNA"/>
</dbReference>
<comment type="caution">
    <text evidence="3">The sequence shown here is derived from an EMBL/GenBank/DDBJ whole genome shotgun (WGS) entry which is preliminary data.</text>
</comment>
<dbReference type="Pfam" id="PF14342">
    <property type="entry name" value="DUF4396"/>
    <property type="match status" value="1"/>
</dbReference>
<dbReference type="RefSeq" id="WP_344007253.1">
    <property type="nucleotide sequence ID" value="NZ_BAAAMY010000005.1"/>
</dbReference>
<keyword evidence="1" id="KW-1133">Transmembrane helix</keyword>
<name>A0ABP5ATM0_9ACTN</name>
<keyword evidence="1" id="KW-0472">Membrane</keyword>
<dbReference type="InterPro" id="IPR025509">
    <property type="entry name" value="DUF4396"/>
</dbReference>
<evidence type="ECO:0000313" key="4">
    <source>
        <dbReference type="Proteomes" id="UP001501612"/>
    </source>
</evidence>
<organism evidence="3 4">
    <name type="scientific">Nocardioides lentus</name>
    <dbReference type="NCBI Taxonomy" id="338077"/>
    <lineage>
        <taxon>Bacteria</taxon>
        <taxon>Bacillati</taxon>
        <taxon>Actinomycetota</taxon>
        <taxon>Actinomycetes</taxon>
        <taxon>Propionibacteriales</taxon>
        <taxon>Nocardioidaceae</taxon>
        <taxon>Nocardioides</taxon>
    </lineage>
</organism>
<feature type="domain" description="DUF4396" evidence="2">
    <location>
        <begin position="81"/>
        <end position="202"/>
    </location>
</feature>
<reference evidence="4" key="1">
    <citation type="journal article" date="2019" name="Int. J. Syst. Evol. Microbiol.">
        <title>The Global Catalogue of Microorganisms (GCM) 10K type strain sequencing project: providing services to taxonomists for standard genome sequencing and annotation.</title>
        <authorList>
            <consortium name="The Broad Institute Genomics Platform"/>
            <consortium name="The Broad Institute Genome Sequencing Center for Infectious Disease"/>
            <person name="Wu L."/>
            <person name="Ma J."/>
        </authorList>
    </citation>
    <scope>NUCLEOTIDE SEQUENCE [LARGE SCALE GENOMIC DNA]</scope>
    <source>
        <strain evidence="4">JCM 14046</strain>
    </source>
</reference>
<feature type="transmembrane region" description="Helical" evidence="1">
    <location>
        <begin position="181"/>
        <end position="202"/>
    </location>
</feature>
<dbReference type="Proteomes" id="UP001501612">
    <property type="component" value="Unassembled WGS sequence"/>
</dbReference>
<feature type="transmembrane region" description="Helical" evidence="1">
    <location>
        <begin position="15"/>
        <end position="35"/>
    </location>
</feature>
<feature type="transmembrane region" description="Helical" evidence="1">
    <location>
        <begin position="144"/>
        <end position="169"/>
    </location>
</feature>
<evidence type="ECO:0000313" key="3">
    <source>
        <dbReference type="EMBL" id="GAA1920725.1"/>
    </source>
</evidence>
<protein>
    <submittedName>
        <fullName evidence="3">DUF4396 domain-containing protein</fullName>
    </submittedName>
</protein>
<accession>A0ABP5ATM0</accession>
<feature type="transmembrane region" description="Helical" evidence="1">
    <location>
        <begin position="102"/>
        <end position="132"/>
    </location>
</feature>
<evidence type="ECO:0000259" key="2">
    <source>
        <dbReference type="Pfam" id="PF14342"/>
    </source>
</evidence>
<feature type="transmembrane region" description="Helical" evidence="1">
    <location>
        <begin position="47"/>
        <end position="65"/>
    </location>
</feature>
<keyword evidence="4" id="KW-1185">Reference proteome</keyword>
<sequence>MDMASRVPDWLTPVSWTFIALALASAAAIAVDVYARGRRHRTVADEVVWVTSALYLGPFALPLYARHGRAARDHDPAGPPAAVAGLPGGAASALAHLVGVPLVLVSGLTIAGIDLWVMILVIGALAMALLFVHERAATRRRVPVRTAAAVAVLTVLAFDVGMGGWMVLLHLAELMPPATEGAFWFLMQVGIVLGLLTAYPVVTRLGRARRTAVPA</sequence>
<gene>
    <name evidence="3" type="ORF">GCM10009737_22820</name>
</gene>
<proteinExistence type="predicted"/>
<keyword evidence="1" id="KW-0812">Transmembrane</keyword>